<name>A0ABS4TZJ7_9PSEU</name>
<feature type="transmembrane region" description="Helical" evidence="1">
    <location>
        <begin position="142"/>
        <end position="162"/>
    </location>
</feature>
<evidence type="ECO:0000313" key="3">
    <source>
        <dbReference type="Proteomes" id="UP001519332"/>
    </source>
</evidence>
<feature type="transmembrane region" description="Helical" evidence="1">
    <location>
        <begin position="168"/>
        <end position="186"/>
    </location>
</feature>
<feature type="transmembrane region" description="Helical" evidence="1">
    <location>
        <begin position="191"/>
        <end position="209"/>
    </location>
</feature>
<evidence type="ECO:0000256" key="1">
    <source>
        <dbReference type="SAM" id="Phobius"/>
    </source>
</evidence>
<feature type="transmembrane region" description="Helical" evidence="1">
    <location>
        <begin position="344"/>
        <end position="364"/>
    </location>
</feature>
<feature type="transmembrane region" description="Helical" evidence="1">
    <location>
        <begin position="392"/>
        <end position="409"/>
    </location>
</feature>
<evidence type="ECO:0000313" key="2">
    <source>
        <dbReference type="EMBL" id="MBP2329830.1"/>
    </source>
</evidence>
<feature type="transmembrane region" description="Helical" evidence="1">
    <location>
        <begin position="519"/>
        <end position="538"/>
    </location>
</feature>
<dbReference type="PANTHER" id="PTHR38434">
    <property type="entry name" value="BLL2549 PROTEIN"/>
    <property type="match status" value="1"/>
</dbReference>
<comment type="caution">
    <text evidence="2">The sequence shown here is derived from an EMBL/GenBank/DDBJ whole genome shotgun (WGS) entry which is preliminary data.</text>
</comment>
<dbReference type="PANTHER" id="PTHR38434:SF1">
    <property type="entry name" value="BLL2549 PROTEIN"/>
    <property type="match status" value="1"/>
</dbReference>
<reference evidence="2 3" key="1">
    <citation type="submission" date="2021-03" db="EMBL/GenBank/DDBJ databases">
        <title>Sequencing the genomes of 1000 actinobacteria strains.</title>
        <authorList>
            <person name="Klenk H.-P."/>
        </authorList>
    </citation>
    <scope>NUCLEOTIDE SEQUENCE [LARGE SCALE GENOMIC DNA]</scope>
    <source>
        <strain evidence="2 3">DSM 46670</strain>
    </source>
</reference>
<protein>
    <submittedName>
        <fullName evidence="2">Membrane protein</fullName>
    </submittedName>
</protein>
<feature type="transmembrane region" description="Helical" evidence="1">
    <location>
        <begin position="81"/>
        <end position="101"/>
    </location>
</feature>
<feature type="transmembrane region" description="Helical" evidence="1">
    <location>
        <begin position="429"/>
        <end position="448"/>
    </location>
</feature>
<gene>
    <name evidence="2" type="ORF">JOF56_010215</name>
</gene>
<keyword evidence="1" id="KW-0812">Transmembrane</keyword>
<feature type="transmembrane region" description="Helical" evidence="1">
    <location>
        <begin position="486"/>
        <end position="507"/>
    </location>
</feature>
<feature type="transmembrane region" description="Helical" evidence="1">
    <location>
        <begin position="266"/>
        <end position="285"/>
    </location>
</feature>
<feature type="transmembrane region" description="Helical" evidence="1">
    <location>
        <begin position="455"/>
        <end position="480"/>
    </location>
</feature>
<feature type="transmembrane region" description="Helical" evidence="1">
    <location>
        <begin position="320"/>
        <end position="337"/>
    </location>
</feature>
<keyword evidence="1" id="KW-1133">Transmembrane helix</keyword>
<keyword evidence="1" id="KW-0472">Membrane</keyword>
<accession>A0ABS4TZJ7</accession>
<organism evidence="2 3">
    <name type="scientific">Kibdelosporangium banguiense</name>
    <dbReference type="NCBI Taxonomy" id="1365924"/>
    <lineage>
        <taxon>Bacteria</taxon>
        <taxon>Bacillati</taxon>
        <taxon>Actinomycetota</taxon>
        <taxon>Actinomycetes</taxon>
        <taxon>Pseudonocardiales</taxon>
        <taxon>Pseudonocardiaceae</taxon>
        <taxon>Kibdelosporangium</taxon>
    </lineage>
</organism>
<feature type="transmembrane region" description="Helical" evidence="1">
    <location>
        <begin position="544"/>
        <end position="562"/>
    </location>
</feature>
<feature type="transmembrane region" description="Helical" evidence="1">
    <location>
        <begin position="297"/>
        <end position="314"/>
    </location>
</feature>
<proteinExistence type="predicted"/>
<feature type="transmembrane region" description="Helical" evidence="1">
    <location>
        <begin position="113"/>
        <end position="130"/>
    </location>
</feature>
<dbReference type="Pfam" id="PF10101">
    <property type="entry name" value="DUF2339"/>
    <property type="match status" value="1"/>
</dbReference>
<keyword evidence="3" id="KW-1185">Reference proteome</keyword>
<sequence>MHPLLRLADEVSELSRRLDQISIELRGYQPEELTRPIAEPAPAPPAPVMPAPVYPQEWMPAPRQKSSLFETLGKDGAGSRVLAWVGGAVTLLGVVLLLVLAVQRGWLGPLPRVLGGAALGGALIGIGLWVHRSPAGRTGALALAATGIAALYLDTIAATTLFDDMPRFVGLLLALVIALAGQLLAAKWNEIGLAIAVIIGCAVCAPMITDGFSPELVAFLLMVQAASVPVQLTRGWSAIPVAAGIPAIVASALGTSYQSFTGTDPMLNALLALMTTLTAAVLGLVSVRHKPDSDAGPILLAMAAIPALVSVVVLTKAQAVAVSGGVAGLMLVVWCARKWWPRRVEVIAGAATLVAGLQATAIAFDGSTRSAILMGEAVLLALVAMLARTKVAWWGGLGFGVLGGLLAVINDVPPSLLLLDPVQPETAALTAGLLASGLIVAISVLLPWANTPKSLVPWLLTGIAALYGAAGLVLCTALLIQPDRTGFLLGHVAITVSWTVAALVLLLRGIAVKPVRVVGLVLVGAAVVKLVLFDLAALDGLARVAAFLGAGLILLGAGTRYARLVARQSEQAPS</sequence>
<dbReference type="RefSeq" id="WP_209646528.1">
    <property type="nucleotide sequence ID" value="NZ_JAGINW010000001.1"/>
</dbReference>
<dbReference type="InterPro" id="IPR019286">
    <property type="entry name" value="DUF2339_TM"/>
</dbReference>
<dbReference type="Proteomes" id="UP001519332">
    <property type="component" value="Unassembled WGS sequence"/>
</dbReference>
<feature type="transmembrane region" description="Helical" evidence="1">
    <location>
        <begin position="239"/>
        <end position="260"/>
    </location>
</feature>
<dbReference type="EMBL" id="JAGINW010000001">
    <property type="protein sequence ID" value="MBP2329830.1"/>
    <property type="molecule type" value="Genomic_DNA"/>
</dbReference>